<evidence type="ECO:0000313" key="5">
    <source>
        <dbReference type="Proteomes" id="UP000712080"/>
    </source>
</evidence>
<dbReference type="Pfam" id="PF13385">
    <property type="entry name" value="Laminin_G_3"/>
    <property type="match status" value="1"/>
</dbReference>
<dbReference type="Proteomes" id="UP000712080">
    <property type="component" value="Unassembled WGS sequence"/>
</dbReference>
<gene>
    <name evidence="4" type="ORF">G6047_15345</name>
</gene>
<name>A0A972JJJ0_9FLAO</name>
<dbReference type="InterPro" id="IPR013320">
    <property type="entry name" value="ConA-like_dom_sf"/>
</dbReference>
<proteinExistence type="predicted"/>
<keyword evidence="1" id="KW-0732">Signal</keyword>
<dbReference type="SMART" id="SM00560">
    <property type="entry name" value="LamGL"/>
    <property type="match status" value="1"/>
</dbReference>
<feature type="domain" description="LamG-like jellyroll fold" evidence="3">
    <location>
        <begin position="297"/>
        <end position="430"/>
    </location>
</feature>
<dbReference type="InterPro" id="IPR006558">
    <property type="entry name" value="LamG-like"/>
</dbReference>
<organism evidence="4 5">
    <name type="scientific">Flavobacterium silvaticum</name>
    <dbReference type="NCBI Taxonomy" id="1852020"/>
    <lineage>
        <taxon>Bacteria</taxon>
        <taxon>Pseudomonadati</taxon>
        <taxon>Bacteroidota</taxon>
        <taxon>Flavobacteriia</taxon>
        <taxon>Flavobacteriales</taxon>
        <taxon>Flavobacteriaceae</taxon>
        <taxon>Flavobacterium</taxon>
    </lineage>
</organism>
<protein>
    <submittedName>
        <fullName evidence="4">LamG domain-containing protein</fullName>
    </submittedName>
</protein>
<dbReference type="RefSeq" id="WP_169528506.1">
    <property type="nucleotide sequence ID" value="NZ_JAAMPU010000108.1"/>
</dbReference>
<keyword evidence="5" id="KW-1185">Reference proteome</keyword>
<keyword evidence="2" id="KW-1015">Disulfide bond</keyword>
<dbReference type="EMBL" id="JAAMPU010000108">
    <property type="protein sequence ID" value="NMH29413.1"/>
    <property type="molecule type" value="Genomic_DNA"/>
</dbReference>
<evidence type="ECO:0000313" key="4">
    <source>
        <dbReference type="EMBL" id="NMH29413.1"/>
    </source>
</evidence>
<reference evidence="4" key="1">
    <citation type="submission" date="2020-02" db="EMBL/GenBank/DDBJ databases">
        <title>Flavobacterium sp. genome.</title>
        <authorList>
            <person name="Jung H.S."/>
            <person name="Baek J.H."/>
            <person name="Jeon C.O."/>
        </authorList>
    </citation>
    <scope>NUCLEOTIDE SEQUENCE</scope>
    <source>
        <strain evidence="4">SE-s28</strain>
    </source>
</reference>
<evidence type="ECO:0000259" key="3">
    <source>
        <dbReference type="SMART" id="SM00560"/>
    </source>
</evidence>
<evidence type="ECO:0000256" key="2">
    <source>
        <dbReference type="ARBA" id="ARBA00023157"/>
    </source>
</evidence>
<dbReference type="PROSITE" id="PS51257">
    <property type="entry name" value="PROKAR_LIPOPROTEIN"/>
    <property type="match status" value="1"/>
</dbReference>
<sequence>MGKTGKGFIFSLIALIFLSCQEEETTIVEDPSTLQLTSNLTDLLVHVTMSETSVDNVIDSSNCVEIQLPYSVSFNGLPIELTNTWAYSEFDSIPSGFYTGLVFPVTLVRPDHSTLIVNNQQEFDAAASDCSGIDDSVDCINLNYPITVYEYDSNNQLLDNYAFTNDAEFYSYLTNLQEGFYFSLEYPMSATYGNGETIEVNSNEELIAAINTSGSHCEVSPDPEPCIPIYLRSGLIAFYGFRNGSLNDEIGSMDLTNSGSVVSAPDRNGNPDCAMLFNYVTQTYLSSSNTTALDNLTGLSLSLWYQPATDLTDYEALISRGEGLQCPDRFGQWSVGLYDNRRAVFGAYNSAWSNVLSQQNTWYYLTATWTQSTGNMSIYINGQLQQTVTGLANCGASPVTVEDIGNLIIGRNYTGKIDDVAIYNRALIPSEIQALYGLSPCCGQ</sequence>
<dbReference type="GO" id="GO:0004553">
    <property type="term" value="F:hydrolase activity, hydrolyzing O-glycosyl compounds"/>
    <property type="evidence" value="ECO:0007669"/>
    <property type="project" value="UniProtKB-ARBA"/>
</dbReference>
<dbReference type="GO" id="GO:0005975">
    <property type="term" value="P:carbohydrate metabolic process"/>
    <property type="evidence" value="ECO:0007669"/>
    <property type="project" value="UniProtKB-ARBA"/>
</dbReference>
<evidence type="ECO:0000256" key="1">
    <source>
        <dbReference type="ARBA" id="ARBA00022729"/>
    </source>
</evidence>
<comment type="caution">
    <text evidence="4">The sequence shown here is derived from an EMBL/GenBank/DDBJ whole genome shotgun (WGS) entry which is preliminary data.</text>
</comment>
<dbReference type="Gene3D" id="2.60.120.200">
    <property type="match status" value="1"/>
</dbReference>
<dbReference type="SUPFAM" id="SSF49899">
    <property type="entry name" value="Concanavalin A-like lectins/glucanases"/>
    <property type="match status" value="1"/>
</dbReference>
<accession>A0A972JJJ0</accession>
<dbReference type="AlphaFoldDB" id="A0A972JJJ0"/>